<comment type="catalytic activity">
    <reaction evidence="1">
        <text>[protein]-peptidylproline (omega=180) = [protein]-peptidylproline (omega=0)</text>
        <dbReference type="Rhea" id="RHEA:16237"/>
        <dbReference type="Rhea" id="RHEA-COMP:10747"/>
        <dbReference type="Rhea" id="RHEA-COMP:10748"/>
        <dbReference type="ChEBI" id="CHEBI:83833"/>
        <dbReference type="ChEBI" id="CHEBI:83834"/>
        <dbReference type="EC" id="5.2.1.8"/>
    </reaction>
</comment>
<protein>
    <recommendedName>
        <fullName evidence="5">Trigger factor</fullName>
        <ecNumber evidence="4">5.2.1.8</ecNumber>
    </recommendedName>
    <alternativeName>
        <fullName evidence="9">PPIase</fullName>
    </alternativeName>
</protein>
<evidence type="ECO:0000256" key="2">
    <source>
        <dbReference type="ARBA" id="ARBA00004496"/>
    </source>
</evidence>
<dbReference type="InterPro" id="IPR027304">
    <property type="entry name" value="Trigger_fact/SurA_dom_sf"/>
</dbReference>
<dbReference type="Pfam" id="PF05698">
    <property type="entry name" value="Trigger_C"/>
    <property type="match status" value="1"/>
</dbReference>
<evidence type="ECO:0000259" key="11">
    <source>
        <dbReference type="Pfam" id="PF05698"/>
    </source>
</evidence>
<dbReference type="InterPro" id="IPR037041">
    <property type="entry name" value="Trigger_fac_C_sf"/>
</dbReference>
<dbReference type="PANTHER" id="PTHR30560">
    <property type="entry name" value="TRIGGER FACTOR CHAPERONE AND PEPTIDYL-PROLYL CIS/TRANS ISOMERASE"/>
    <property type="match status" value="1"/>
</dbReference>
<feature type="domain" description="Trigger factor ribosome-binding bacterial" evidence="10">
    <location>
        <begin position="1"/>
        <end position="145"/>
    </location>
</feature>
<dbReference type="EC" id="5.2.1.8" evidence="4"/>
<evidence type="ECO:0000256" key="1">
    <source>
        <dbReference type="ARBA" id="ARBA00000971"/>
    </source>
</evidence>
<dbReference type="Proteomes" id="UP000536509">
    <property type="component" value="Unassembled WGS sequence"/>
</dbReference>
<evidence type="ECO:0000256" key="9">
    <source>
        <dbReference type="ARBA" id="ARBA00029986"/>
    </source>
</evidence>
<dbReference type="InterPro" id="IPR005215">
    <property type="entry name" value="Trig_fac"/>
</dbReference>
<gene>
    <name evidence="12" type="primary">tig</name>
    <name evidence="12" type="ORF">HKT18_06335</name>
</gene>
<dbReference type="InterPro" id="IPR036611">
    <property type="entry name" value="Trigger_fac_ribosome-bd_sf"/>
</dbReference>
<dbReference type="Gene3D" id="1.10.3120.10">
    <property type="entry name" value="Trigger factor, C-terminal domain"/>
    <property type="match status" value="1"/>
</dbReference>
<feature type="domain" description="Trigger factor C-terminal" evidence="11">
    <location>
        <begin position="268"/>
        <end position="419"/>
    </location>
</feature>
<dbReference type="PIRSF" id="PIRSF003095">
    <property type="entry name" value="Trigger_factor"/>
    <property type="match status" value="1"/>
</dbReference>
<keyword evidence="6" id="KW-0697">Rotamase</keyword>
<comment type="similarity">
    <text evidence="3">Belongs to the FKBP-type PPIase family. Tig subfamily.</text>
</comment>
<dbReference type="PANTHER" id="PTHR30560:SF3">
    <property type="entry name" value="TRIGGER FACTOR-LIKE PROTEIN TIG, CHLOROPLASTIC"/>
    <property type="match status" value="1"/>
</dbReference>
<dbReference type="InterPro" id="IPR008880">
    <property type="entry name" value="Trigger_fac_C"/>
</dbReference>
<organism evidence="12 13">
    <name type="scientific">Flavobacterium rivulicola</name>
    <dbReference type="NCBI Taxonomy" id="2732161"/>
    <lineage>
        <taxon>Bacteria</taxon>
        <taxon>Pseudomonadati</taxon>
        <taxon>Bacteroidota</taxon>
        <taxon>Flavobacteriia</taxon>
        <taxon>Flavobacteriales</taxon>
        <taxon>Flavobacteriaceae</taxon>
        <taxon>Flavobacterium</taxon>
    </lineage>
</organism>
<reference evidence="12 13" key="1">
    <citation type="submission" date="2020-05" db="EMBL/GenBank/DDBJ databases">
        <title>Draft genome of Flavobacterium sp. IMCC34852.</title>
        <authorList>
            <person name="Song J."/>
            <person name="Cho J.-C."/>
        </authorList>
    </citation>
    <scope>NUCLEOTIDE SEQUENCE [LARGE SCALE GENOMIC DNA]</scope>
    <source>
        <strain evidence="12 13">IMCC34852</strain>
    </source>
</reference>
<dbReference type="GO" id="GO:0043022">
    <property type="term" value="F:ribosome binding"/>
    <property type="evidence" value="ECO:0007669"/>
    <property type="project" value="TreeGrafter"/>
</dbReference>
<dbReference type="EMBL" id="JABEVX010000003">
    <property type="protein sequence ID" value="NNT71830.1"/>
    <property type="molecule type" value="Genomic_DNA"/>
</dbReference>
<evidence type="ECO:0000256" key="7">
    <source>
        <dbReference type="ARBA" id="ARBA00023186"/>
    </source>
</evidence>
<keyword evidence="8 12" id="KW-0413">Isomerase</keyword>
<dbReference type="GO" id="GO:0044183">
    <property type="term" value="F:protein folding chaperone"/>
    <property type="evidence" value="ECO:0007669"/>
    <property type="project" value="TreeGrafter"/>
</dbReference>
<evidence type="ECO:0000313" key="12">
    <source>
        <dbReference type="EMBL" id="NNT71830.1"/>
    </source>
</evidence>
<keyword evidence="7" id="KW-0143">Chaperone</keyword>
<dbReference type="RefSeq" id="WP_171222022.1">
    <property type="nucleotide sequence ID" value="NZ_CP121446.1"/>
</dbReference>
<dbReference type="GO" id="GO:0015031">
    <property type="term" value="P:protein transport"/>
    <property type="evidence" value="ECO:0007669"/>
    <property type="project" value="InterPro"/>
</dbReference>
<dbReference type="GO" id="GO:0051083">
    <property type="term" value="P:'de novo' cotranslational protein folding"/>
    <property type="evidence" value="ECO:0007669"/>
    <property type="project" value="TreeGrafter"/>
</dbReference>
<evidence type="ECO:0000256" key="3">
    <source>
        <dbReference type="ARBA" id="ARBA00005464"/>
    </source>
</evidence>
<accession>A0A7Y3R943</accession>
<evidence type="ECO:0000256" key="8">
    <source>
        <dbReference type="ARBA" id="ARBA00023235"/>
    </source>
</evidence>
<dbReference type="Pfam" id="PF05697">
    <property type="entry name" value="Trigger_N"/>
    <property type="match status" value="1"/>
</dbReference>
<keyword evidence="13" id="KW-1185">Reference proteome</keyword>
<dbReference type="InterPro" id="IPR008881">
    <property type="entry name" value="Trigger_fac_ribosome-bd_bac"/>
</dbReference>
<dbReference type="AlphaFoldDB" id="A0A7Y3R943"/>
<dbReference type="NCBIfam" id="TIGR00115">
    <property type="entry name" value="tig"/>
    <property type="match status" value="1"/>
</dbReference>
<evidence type="ECO:0000256" key="5">
    <source>
        <dbReference type="ARBA" id="ARBA00016902"/>
    </source>
</evidence>
<comment type="caution">
    <text evidence="12">The sequence shown here is derived from an EMBL/GenBank/DDBJ whole genome shotgun (WGS) entry which is preliminary data.</text>
</comment>
<dbReference type="Gene3D" id="3.30.70.1050">
    <property type="entry name" value="Trigger factor ribosome-binding domain"/>
    <property type="match status" value="1"/>
</dbReference>
<dbReference type="SUPFAM" id="SSF102735">
    <property type="entry name" value="Trigger factor ribosome-binding domain"/>
    <property type="match status" value="1"/>
</dbReference>
<dbReference type="GO" id="GO:0043335">
    <property type="term" value="P:protein unfolding"/>
    <property type="evidence" value="ECO:0007669"/>
    <property type="project" value="TreeGrafter"/>
</dbReference>
<evidence type="ECO:0000313" key="13">
    <source>
        <dbReference type="Proteomes" id="UP000536509"/>
    </source>
</evidence>
<evidence type="ECO:0000256" key="4">
    <source>
        <dbReference type="ARBA" id="ARBA00013194"/>
    </source>
</evidence>
<comment type="subcellular location">
    <subcellularLocation>
        <location evidence="2">Cytoplasm</location>
    </subcellularLocation>
</comment>
<dbReference type="GO" id="GO:0003755">
    <property type="term" value="F:peptidyl-prolyl cis-trans isomerase activity"/>
    <property type="evidence" value="ECO:0007669"/>
    <property type="project" value="UniProtKB-KW"/>
</dbReference>
<sequence length="444" mass="50291">MNITRNNVDALNAVVTVEVSKSDYAEKVEKVLADYRKNAAIPGFRKGAVPMSLIQKQYGKAVLLDEVNKLLQENLNNYLVEEKLDILGNPLPKVTEDFNWDVEDYKFEFELGLAPEFNVDLTAKNNVVQYKIVADDKMLNDQVARIQKQYGKLISKDTVEAGDDVSGIFANEEKGINNRTTLSLDVFADKKTAKAFIGKKVGDVVTLKTKGLFDDDHKLMDYLAVGHDDVHGLDIEVTFTIDEVNTHEPATLDQELFDKLFGPKVVTSVDELKAKIKEDAEKQFAQQADQKFLNDVTEFLIANTKFDLPAEFLKKWIQSAGENPLTAEEAEAEYTKSENGLRYQLIEGKIITENGLQITFDDLKAYTTELIKKQMAQFGQMNPTDEDVQGIVARVMSNQDEVRRLSEQVMNEKMLNLFKDKVKAKTKEVNYDEFIKAMYGELKH</sequence>
<name>A0A7Y3R943_9FLAO</name>
<evidence type="ECO:0000256" key="6">
    <source>
        <dbReference type="ARBA" id="ARBA00023110"/>
    </source>
</evidence>
<dbReference type="GO" id="GO:0005737">
    <property type="term" value="C:cytoplasm"/>
    <property type="evidence" value="ECO:0007669"/>
    <property type="project" value="UniProtKB-SubCell"/>
</dbReference>
<proteinExistence type="inferred from homology"/>
<dbReference type="SUPFAM" id="SSF109998">
    <property type="entry name" value="Triger factor/SurA peptide-binding domain-like"/>
    <property type="match status" value="1"/>
</dbReference>
<evidence type="ECO:0000259" key="10">
    <source>
        <dbReference type="Pfam" id="PF05697"/>
    </source>
</evidence>